<evidence type="ECO:0000313" key="4">
    <source>
        <dbReference type="Proteomes" id="UP001158576"/>
    </source>
</evidence>
<dbReference type="Proteomes" id="UP001158576">
    <property type="component" value="Chromosome XSR"/>
</dbReference>
<gene>
    <name evidence="3" type="ORF">OKIOD_LOCUS6543</name>
</gene>
<feature type="compositionally biased region" description="Low complexity" evidence="2">
    <location>
        <begin position="688"/>
        <end position="704"/>
    </location>
</feature>
<evidence type="ECO:0000256" key="1">
    <source>
        <dbReference type="SAM" id="Coils"/>
    </source>
</evidence>
<proteinExistence type="predicted"/>
<feature type="coiled-coil region" evidence="1">
    <location>
        <begin position="182"/>
        <end position="321"/>
    </location>
</feature>
<evidence type="ECO:0000256" key="2">
    <source>
        <dbReference type="SAM" id="MobiDB-lite"/>
    </source>
</evidence>
<feature type="region of interest" description="Disordered" evidence="2">
    <location>
        <begin position="684"/>
        <end position="715"/>
    </location>
</feature>
<feature type="region of interest" description="Disordered" evidence="2">
    <location>
        <begin position="596"/>
        <end position="619"/>
    </location>
</feature>
<accession>A0ABN7SBE4</accession>
<dbReference type="EMBL" id="OU015569">
    <property type="protein sequence ID" value="CAG5097222.1"/>
    <property type="molecule type" value="Genomic_DNA"/>
</dbReference>
<reference evidence="3 4" key="1">
    <citation type="submission" date="2021-04" db="EMBL/GenBank/DDBJ databases">
        <authorList>
            <person name="Bliznina A."/>
        </authorList>
    </citation>
    <scope>NUCLEOTIDE SEQUENCE [LARGE SCALE GENOMIC DNA]</scope>
</reference>
<organism evidence="3 4">
    <name type="scientific">Oikopleura dioica</name>
    <name type="common">Tunicate</name>
    <dbReference type="NCBI Taxonomy" id="34765"/>
    <lineage>
        <taxon>Eukaryota</taxon>
        <taxon>Metazoa</taxon>
        <taxon>Chordata</taxon>
        <taxon>Tunicata</taxon>
        <taxon>Appendicularia</taxon>
        <taxon>Copelata</taxon>
        <taxon>Oikopleuridae</taxon>
        <taxon>Oikopleura</taxon>
    </lineage>
</organism>
<protein>
    <submittedName>
        <fullName evidence="3">Oidioi.mRNA.OKI2018_I69.XSR.g14985.t2.cds</fullName>
    </submittedName>
</protein>
<keyword evidence="4" id="KW-1185">Reference proteome</keyword>
<evidence type="ECO:0000313" key="3">
    <source>
        <dbReference type="EMBL" id="CAG5097222.1"/>
    </source>
</evidence>
<sequence length="715" mass="82243">MPLEKTGSAKTVTGNVRTVRLNTYRERKFECQELEKENNQLSNTIVQLQDIICAKDEEMKILRMQVADQEIIKDKFDQLKGEVVKVGSKLETSFTEEIEQSETIEVVTERIVQAAPSTPPPPPSPEIFIDYDPRPDVAFEAAKMDRLKKENALIFQNEMLQTSLDQEILKNAALEEHLVTVKQQLAHELKEKEGTVRELRQLKHELASLNVKLSAVELKNNEAKKDLDTLKMASQVEIDQMKADFNGKEKDFKDAMKNALEENDKLREHNKELMSDLSDVQELISNMSDQNTNQTFLQERIQSLEKENKICKMLIEKKNETIASLEKQKSGDGTSDLAAKVDSLDAERGAFEEQSQKYKVAIGAQKRYIDSLNEAMRLSDETRLKLKEEITALQNEKVKLHDQVKAFVELRAAEQNQRVATENYKKILEARNEETDGLLEQYRNQMKRLDAELDNVKKQNEAKDKLNTSFKRQTETMKQLLNQYEIDSKQKGEENKVLSEKLNRLIKINQDLIENKPAEPVEKIVVEGSPEAQAAQMKMELRNAELDRDLEKARSLIKRLTDENRLQQNQIEKFQASFLKIDTEKMELEETVRGLKKRVDSSTSSPDVEKKTEENSAMSAKVHEMNQKLIKQMTQMNEALNYCQKEKDEIIEKSEKLIKVTGNMKQENERLQNLVIELQEQLETKLTSPAAQESPKAPEAAKAKQAPKKKKNNKK</sequence>
<feature type="compositionally biased region" description="Basic residues" evidence="2">
    <location>
        <begin position="705"/>
        <end position="715"/>
    </location>
</feature>
<keyword evidence="1" id="KW-0175">Coiled coil</keyword>
<feature type="coiled-coil region" evidence="1">
    <location>
        <begin position="24"/>
        <end position="51"/>
    </location>
</feature>
<feature type="coiled-coil region" evidence="1">
    <location>
        <begin position="376"/>
        <end position="577"/>
    </location>
</feature>
<name>A0ABN7SBE4_OIKDI</name>